<dbReference type="GO" id="GO:0005524">
    <property type="term" value="F:ATP binding"/>
    <property type="evidence" value="ECO:0007669"/>
    <property type="project" value="UniProtKB-KW"/>
</dbReference>
<dbReference type="InterPro" id="IPR003593">
    <property type="entry name" value="AAA+_ATPase"/>
</dbReference>
<dbReference type="InterPro" id="IPR027417">
    <property type="entry name" value="P-loop_NTPase"/>
</dbReference>
<dbReference type="PANTHER" id="PTHR24223">
    <property type="entry name" value="ATP-BINDING CASSETTE SUB-FAMILY C"/>
    <property type="match status" value="1"/>
</dbReference>
<proteinExistence type="predicted"/>
<gene>
    <name evidence="4" type="ORF">GOMPHAMPRED_006615</name>
</gene>
<dbReference type="InterPro" id="IPR003439">
    <property type="entry name" value="ABC_transporter-like_ATP-bd"/>
</dbReference>
<feature type="domain" description="ABC transporter" evidence="3">
    <location>
        <begin position="84"/>
        <end position="319"/>
    </location>
</feature>
<comment type="caution">
    <text evidence="4">The sequence shown here is derived from an EMBL/GenBank/DDBJ whole genome shotgun (WGS) entry which is preliminary data.</text>
</comment>
<evidence type="ECO:0000259" key="3">
    <source>
        <dbReference type="PROSITE" id="PS50893"/>
    </source>
</evidence>
<evidence type="ECO:0000256" key="1">
    <source>
        <dbReference type="ARBA" id="ARBA00022741"/>
    </source>
</evidence>
<dbReference type="Pfam" id="PF00005">
    <property type="entry name" value="ABC_tran"/>
    <property type="match status" value="1"/>
</dbReference>
<evidence type="ECO:0000256" key="2">
    <source>
        <dbReference type="ARBA" id="ARBA00022840"/>
    </source>
</evidence>
<organism evidence="4 5">
    <name type="scientific">Gomphillus americanus</name>
    <dbReference type="NCBI Taxonomy" id="1940652"/>
    <lineage>
        <taxon>Eukaryota</taxon>
        <taxon>Fungi</taxon>
        <taxon>Dikarya</taxon>
        <taxon>Ascomycota</taxon>
        <taxon>Pezizomycotina</taxon>
        <taxon>Lecanoromycetes</taxon>
        <taxon>OSLEUM clade</taxon>
        <taxon>Ostropomycetidae</taxon>
        <taxon>Ostropales</taxon>
        <taxon>Graphidaceae</taxon>
        <taxon>Gomphilloideae</taxon>
        <taxon>Gomphillus</taxon>
    </lineage>
</organism>
<keyword evidence="2" id="KW-0067">ATP-binding</keyword>
<dbReference type="SUPFAM" id="SSF52540">
    <property type="entry name" value="P-loop containing nucleoside triphosphate hydrolases"/>
    <property type="match status" value="1"/>
</dbReference>
<dbReference type="GO" id="GO:0016887">
    <property type="term" value="F:ATP hydrolysis activity"/>
    <property type="evidence" value="ECO:0007669"/>
    <property type="project" value="InterPro"/>
</dbReference>
<dbReference type="PANTHER" id="PTHR24223:SF399">
    <property type="entry name" value="ABC TRANSPORTER ATNG"/>
    <property type="match status" value="1"/>
</dbReference>
<sequence>MAVVTIALAISIRRTTDPGALGVALTSILFLDAQFNYLMLTWTELETSLGAISRIRNYEQDTPSETDSSKNLEPSKSWPAIGKVEFKNVSASYSASAPSVISIPSLVIEPSKKVRVTGRTGSGKSTLLSLITGLLAPTTGEIVVDDVSVSKIKPAVLRERLITIPQDSFVLPGLTVRENVDLLATSSDDKIRSALQKVGLWATISSRGGLDAEMPGLSQGEGQVFALARALLKKWSKKNNEIGVLLLDEATSSTERETDERMGNVLKAEFKGWTIFMIAHRLESVKREDEIVIRLDQGQIAAIGSFEEVIGQSNKVNSE</sequence>
<keyword evidence="1" id="KW-0547">Nucleotide-binding</keyword>
<accession>A0A8H3G0L1</accession>
<keyword evidence="5" id="KW-1185">Reference proteome</keyword>
<dbReference type="PROSITE" id="PS50893">
    <property type="entry name" value="ABC_TRANSPORTER_2"/>
    <property type="match status" value="1"/>
</dbReference>
<name>A0A8H3G0L1_9LECA</name>
<dbReference type="GO" id="GO:0042626">
    <property type="term" value="F:ATPase-coupled transmembrane transporter activity"/>
    <property type="evidence" value="ECO:0007669"/>
    <property type="project" value="TreeGrafter"/>
</dbReference>
<dbReference type="Proteomes" id="UP000664169">
    <property type="component" value="Unassembled WGS sequence"/>
</dbReference>
<dbReference type="AlphaFoldDB" id="A0A8H3G0L1"/>
<dbReference type="Gene3D" id="3.40.50.300">
    <property type="entry name" value="P-loop containing nucleotide triphosphate hydrolases"/>
    <property type="match status" value="1"/>
</dbReference>
<evidence type="ECO:0000313" key="4">
    <source>
        <dbReference type="EMBL" id="CAF9932594.1"/>
    </source>
</evidence>
<dbReference type="GO" id="GO:0016020">
    <property type="term" value="C:membrane"/>
    <property type="evidence" value="ECO:0007669"/>
    <property type="project" value="TreeGrafter"/>
</dbReference>
<dbReference type="InterPro" id="IPR050173">
    <property type="entry name" value="ABC_transporter_C-like"/>
</dbReference>
<protein>
    <recommendedName>
        <fullName evidence="3">ABC transporter domain-containing protein</fullName>
    </recommendedName>
</protein>
<dbReference type="OrthoDB" id="6500128at2759"/>
<dbReference type="SMART" id="SM00382">
    <property type="entry name" value="AAA"/>
    <property type="match status" value="1"/>
</dbReference>
<evidence type="ECO:0000313" key="5">
    <source>
        <dbReference type="Proteomes" id="UP000664169"/>
    </source>
</evidence>
<dbReference type="EMBL" id="CAJPDQ010000046">
    <property type="protein sequence ID" value="CAF9932594.1"/>
    <property type="molecule type" value="Genomic_DNA"/>
</dbReference>
<reference evidence="4" key="1">
    <citation type="submission" date="2021-03" db="EMBL/GenBank/DDBJ databases">
        <authorList>
            <person name="Tagirdzhanova G."/>
        </authorList>
    </citation>
    <scope>NUCLEOTIDE SEQUENCE</scope>
</reference>